<keyword evidence="1" id="KW-0472">Membrane</keyword>
<feature type="transmembrane region" description="Helical" evidence="1">
    <location>
        <begin position="6"/>
        <end position="25"/>
    </location>
</feature>
<dbReference type="SUPFAM" id="SSF55874">
    <property type="entry name" value="ATPase domain of HSP90 chaperone/DNA topoisomerase II/histidine kinase"/>
    <property type="match status" value="1"/>
</dbReference>
<evidence type="ECO:0000313" key="3">
    <source>
        <dbReference type="EMBL" id="SOB73229.1"/>
    </source>
</evidence>
<dbReference type="GO" id="GO:0042802">
    <property type="term" value="F:identical protein binding"/>
    <property type="evidence" value="ECO:0007669"/>
    <property type="project" value="TreeGrafter"/>
</dbReference>
<dbReference type="EMBL" id="LT907978">
    <property type="protein sequence ID" value="SOB73229.1"/>
    <property type="molecule type" value="Genomic_DNA"/>
</dbReference>
<dbReference type="PANTHER" id="PTHR40448">
    <property type="entry name" value="TWO-COMPONENT SENSOR HISTIDINE KINASE"/>
    <property type="match status" value="1"/>
</dbReference>
<dbReference type="AlphaFoldDB" id="A0A285PUD2"/>
<reference evidence="4" key="1">
    <citation type="submission" date="2017-09" db="EMBL/GenBank/DDBJ databases">
        <authorList>
            <person name="Shetty A S."/>
        </authorList>
    </citation>
    <scope>NUCLEOTIDE SEQUENCE [LARGE SCALE GENOMIC DNA]</scope>
</reference>
<organism evidence="3 4">
    <name type="scientific">Anaerobutyricum hallii</name>
    <dbReference type="NCBI Taxonomy" id="39488"/>
    <lineage>
        <taxon>Bacteria</taxon>
        <taxon>Bacillati</taxon>
        <taxon>Bacillota</taxon>
        <taxon>Clostridia</taxon>
        <taxon>Lachnospirales</taxon>
        <taxon>Lachnospiraceae</taxon>
        <taxon>Anaerobutyricum</taxon>
    </lineage>
</organism>
<feature type="transmembrane region" description="Helical" evidence="1">
    <location>
        <begin position="88"/>
        <end position="111"/>
    </location>
</feature>
<keyword evidence="1" id="KW-1133">Transmembrane helix</keyword>
<name>A0A285PUD2_9FIRM</name>
<dbReference type="Gene3D" id="3.30.565.10">
    <property type="entry name" value="Histidine kinase-like ATPase, C-terminal domain"/>
    <property type="match status" value="1"/>
</dbReference>
<feature type="domain" description="Sensor histidine kinase NatK-like C-terminal" evidence="2">
    <location>
        <begin position="327"/>
        <end position="418"/>
    </location>
</feature>
<evidence type="ECO:0000256" key="1">
    <source>
        <dbReference type="SAM" id="Phobius"/>
    </source>
</evidence>
<proteinExistence type="predicted"/>
<feature type="transmembrane region" description="Helical" evidence="1">
    <location>
        <begin position="188"/>
        <end position="206"/>
    </location>
</feature>
<dbReference type="InterPro" id="IPR036890">
    <property type="entry name" value="HATPase_C_sf"/>
</dbReference>
<feature type="transmembrane region" description="Helical" evidence="1">
    <location>
        <begin position="123"/>
        <end position="141"/>
    </location>
</feature>
<dbReference type="GeneID" id="74988585"/>
<dbReference type="Pfam" id="PF14501">
    <property type="entry name" value="HATPase_c_5"/>
    <property type="match status" value="1"/>
</dbReference>
<accession>A0A285PUD2</accession>
<evidence type="ECO:0000259" key="2">
    <source>
        <dbReference type="Pfam" id="PF14501"/>
    </source>
</evidence>
<keyword evidence="1" id="KW-0812">Transmembrane</keyword>
<dbReference type="PANTHER" id="PTHR40448:SF1">
    <property type="entry name" value="TWO-COMPONENT SENSOR HISTIDINE KINASE"/>
    <property type="match status" value="1"/>
</dbReference>
<feature type="transmembrane region" description="Helical" evidence="1">
    <location>
        <begin position="61"/>
        <end position="79"/>
    </location>
</feature>
<keyword evidence="4" id="KW-1185">Reference proteome</keyword>
<protein>
    <submittedName>
        <fullName evidence="3">Sensor histidine kinase NatK, C-terminal domain</fullName>
    </submittedName>
</protein>
<dbReference type="InterPro" id="IPR032834">
    <property type="entry name" value="NatK-like_C"/>
</dbReference>
<sequence>MSACKWMADMLLTMFTVYLFFLYFGMFFERRKKNIRVLLGVIVLVLWQVGIPEVINELPKAWNIGTTVGLALFVVANVFEGKAWMKSFFAVTFAAIWMLAEMLIGSVLMIYGESIVERQIFGAFASRFLFFLIILALRKVFTNEKVTGLPTGYSILIIFIPTGSIYIMNAVFVLAYRTDWEYAEGYSLVSGLILLFINVLIFYIYIRLADDLRIRRMNLVYEQQLDLCARHQEERELSVLQMRDVRHGMRNHLLSILAYAERGEREKLIQFVTDIIEDGRLRPSEEINTGNIVTDSLVGYWKKKAEDAGIEFLTDLSIPMEMPFRGADISLIMGNLLENAVEGAGRAEGRKYIRLKMKYDKNNLLITIENSYRGKLAKGKGEELRTTKTDTSNHGIGLPSVRRAADKYQGVLSVDTTEPGRFLARVVLYGS</sequence>
<evidence type="ECO:0000313" key="4">
    <source>
        <dbReference type="Proteomes" id="UP000217549"/>
    </source>
</evidence>
<dbReference type="Proteomes" id="UP000217549">
    <property type="component" value="Chromosome I"/>
</dbReference>
<dbReference type="GO" id="GO:0016301">
    <property type="term" value="F:kinase activity"/>
    <property type="evidence" value="ECO:0007669"/>
    <property type="project" value="UniProtKB-KW"/>
</dbReference>
<keyword evidence="3" id="KW-0808">Transferase</keyword>
<keyword evidence="3" id="KW-0418">Kinase</keyword>
<dbReference type="CDD" id="cd16935">
    <property type="entry name" value="HATPase_AgrC-ComD-like"/>
    <property type="match status" value="1"/>
</dbReference>
<feature type="transmembrane region" description="Helical" evidence="1">
    <location>
        <begin position="37"/>
        <end position="55"/>
    </location>
</feature>
<dbReference type="RefSeq" id="WP_096241040.1">
    <property type="nucleotide sequence ID" value="NZ_LT907978.1"/>
</dbReference>
<gene>
    <name evidence="3" type="ORF">EHLA_2675</name>
</gene>
<dbReference type="KEGG" id="ehl:EHLA_2675"/>
<feature type="transmembrane region" description="Helical" evidence="1">
    <location>
        <begin position="153"/>
        <end position="176"/>
    </location>
</feature>